<evidence type="ECO:0000256" key="2">
    <source>
        <dbReference type="ARBA" id="ARBA00007664"/>
    </source>
</evidence>
<dbReference type="Gene3D" id="2.40.10.10">
    <property type="entry name" value="Trypsin-like serine proteases"/>
    <property type="match status" value="1"/>
</dbReference>
<dbReference type="Proteomes" id="UP001652620">
    <property type="component" value="Chromosome 4"/>
</dbReference>
<dbReference type="CDD" id="cd00190">
    <property type="entry name" value="Tryp_SPc"/>
    <property type="match status" value="1"/>
</dbReference>
<dbReference type="PROSITE" id="PS00134">
    <property type="entry name" value="TRYPSIN_HIS"/>
    <property type="match status" value="1"/>
</dbReference>
<evidence type="ECO:0000256" key="7">
    <source>
        <dbReference type="ARBA" id="ARBA00023157"/>
    </source>
</evidence>
<keyword evidence="7" id="KW-1015">Disulfide bond</keyword>
<evidence type="ECO:0000313" key="12">
    <source>
        <dbReference type="RefSeq" id="XP_049311237.1"/>
    </source>
</evidence>
<dbReference type="InterPro" id="IPR009003">
    <property type="entry name" value="Peptidase_S1_PA"/>
</dbReference>
<organism evidence="11 12">
    <name type="scientific">Bactrocera dorsalis</name>
    <name type="common">Oriental fruit fly</name>
    <name type="synonym">Dacus dorsalis</name>
    <dbReference type="NCBI Taxonomy" id="27457"/>
    <lineage>
        <taxon>Eukaryota</taxon>
        <taxon>Metazoa</taxon>
        <taxon>Ecdysozoa</taxon>
        <taxon>Arthropoda</taxon>
        <taxon>Hexapoda</taxon>
        <taxon>Insecta</taxon>
        <taxon>Pterygota</taxon>
        <taxon>Neoptera</taxon>
        <taxon>Endopterygota</taxon>
        <taxon>Diptera</taxon>
        <taxon>Brachycera</taxon>
        <taxon>Muscomorpha</taxon>
        <taxon>Tephritoidea</taxon>
        <taxon>Tephritidae</taxon>
        <taxon>Bactrocera</taxon>
        <taxon>Bactrocera</taxon>
    </lineage>
</organism>
<dbReference type="SUPFAM" id="SSF50494">
    <property type="entry name" value="Trypsin-like serine proteases"/>
    <property type="match status" value="1"/>
</dbReference>
<keyword evidence="4 8" id="KW-0645">Protease</keyword>
<evidence type="ECO:0000256" key="8">
    <source>
        <dbReference type="RuleBase" id="RU363034"/>
    </source>
</evidence>
<dbReference type="InterPro" id="IPR001314">
    <property type="entry name" value="Peptidase_S1A"/>
</dbReference>
<dbReference type="PANTHER" id="PTHR24276">
    <property type="entry name" value="POLYSERASE-RELATED"/>
    <property type="match status" value="1"/>
</dbReference>
<evidence type="ECO:0000256" key="4">
    <source>
        <dbReference type="ARBA" id="ARBA00022670"/>
    </source>
</evidence>
<dbReference type="Pfam" id="PF00089">
    <property type="entry name" value="Trypsin"/>
    <property type="match status" value="1"/>
</dbReference>
<accession>A0ABM3JPS4</accession>
<keyword evidence="3" id="KW-0964">Secreted</keyword>
<evidence type="ECO:0000256" key="3">
    <source>
        <dbReference type="ARBA" id="ARBA00022525"/>
    </source>
</evidence>
<comment type="subcellular location">
    <subcellularLocation>
        <location evidence="1">Secreted</location>
    </subcellularLocation>
</comment>
<dbReference type="InterPro" id="IPR043504">
    <property type="entry name" value="Peptidase_S1_PA_chymotrypsin"/>
</dbReference>
<keyword evidence="6 8" id="KW-0720">Serine protease</keyword>
<name>A0ABM3JPS4_BACDO</name>
<evidence type="ECO:0000313" key="11">
    <source>
        <dbReference type="Proteomes" id="UP001652620"/>
    </source>
</evidence>
<protein>
    <submittedName>
        <fullName evidence="12">Duodenase-1-like</fullName>
    </submittedName>
</protein>
<feature type="domain" description="Peptidase S1" evidence="10">
    <location>
        <begin position="44"/>
        <end position="273"/>
    </location>
</feature>
<dbReference type="InterPro" id="IPR001254">
    <property type="entry name" value="Trypsin_dom"/>
</dbReference>
<dbReference type="SMART" id="SM00020">
    <property type="entry name" value="Tryp_SPc"/>
    <property type="match status" value="1"/>
</dbReference>
<dbReference type="RefSeq" id="XP_049311237.1">
    <property type="nucleotide sequence ID" value="XM_049455280.1"/>
</dbReference>
<evidence type="ECO:0000259" key="10">
    <source>
        <dbReference type="PROSITE" id="PS50240"/>
    </source>
</evidence>
<dbReference type="InterPro" id="IPR050430">
    <property type="entry name" value="Peptidase_S1"/>
</dbReference>
<gene>
    <name evidence="12" type="primary">LOC125778320</name>
</gene>
<evidence type="ECO:0000256" key="9">
    <source>
        <dbReference type="SAM" id="SignalP"/>
    </source>
</evidence>
<keyword evidence="5 8" id="KW-0378">Hydrolase</keyword>
<dbReference type="PROSITE" id="PS50240">
    <property type="entry name" value="TRYPSIN_DOM"/>
    <property type="match status" value="1"/>
</dbReference>
<dbReference type="InterPro" id="IPR033116">
    <property type="entry name" value="TRYPSIN_SER"/>
</dbReference>
<keyword evidence="11" id="KW-1185">Reference proteome</keyword>
<evidence type="ECO:0000256" key="5">
    <source>
        <dbReference type="ARBA" id="ARBA00022801"/>
    </source>
</evidence>
<reference evidence="12" key="1">
    <citation type="submission" date="2025-08" db="UniProtKB">
        <authorList>
            <consortium name="RefSeq"/>
        </authorList>
    </citation>
    <scope>IDENTIFICATION</scope>
    <source>
        <tissue evidence="12">Adult</tissue>
    </source>
</reference>
<evidence type="ECO:0000256" key="1">
    <source>
        <dbReference type="ARBA" id="ARBA00004613"/>
    </source>
</evidence>
<dbReference type="GeneID" id="125778320"/>
<feature type="signal peptide" evidence="9">
    <location>
        <begin position="1"/>
        <end position="25"/>
    </location>
</feature>
<dbReference type="InterPro" id="IPR018114">
    <property type="entry name" value="TRYPSIN_HIS"/>
</dbReference>
<sequence length="295" mass="33225">MCSMKNILVSIVLINILQLETYLCAKNNSKIIMEDAKEKYRFLVTGGYRPKIDNLAKYVVSIREKKYKRFFGDDHYCAGSIISPKVILTAAHCVSTAQYDLLVVAGTPRRLVVTEKTQALKVDRIIIHAGYEPQTNRNDIALLLLLKNIYEDGVSAQSISLQTNILPPYTKCTVLGWGRIFTSGPMPDLILHADVYIMPTEFCIERTSRFYFGMMCAADEDDFEQNACHGDSGGPLICNGSVTAIVAFGYRCGTPVFYTNVTSYLDWIRENSFSKLRHVNFILLVILQIFLMKGV</sequence>
<comment type="similarity">
    <text evidence="2">Belongs to the peptidase S1 family.</text>
</comment>
<feature type="chain" id="PRO_5047079469" evidence="9">
    <location>
        <begin position="26"/>
        <end position="295"/>
    </location>
</feature>
<proteinExistence type="inferred from homology"/>
<dbReference type="PANTHER" id="PTHR24276:SF91">
    <property type="entry name" value="AT26814P-RELATED"/>
    <property type="match status" value="1"/>
</dbReference>
<keyword evidence="9" id="KW-0732">Signal</keyword>
<evidence type="ECO:0000256" key="6">
    <source>
        <dbReference type="ARBA" id="ARBA00022825"/>
    </source>
</evidence>
<dbReference type="PRINTS" id="PR00722">
    <property type="entry name" value="CHYMOTRYPSIN"/>
</dbReference>
<dbReference type="PROSITE" id="PS00135">
    <property type="entry name" value="TRYPSIN_SER"/>
    <property type="match status" value="1"/>
</dbReference>